<feature type="domain" description="Bacteriophage Mu GpT" evidence="1">
    <location>
        <begin position="9"/>
        <end position="296"/>
    </location>
</feature>
<dbReference type="OrthoDB" id="9804833at2"/>
<dbReference type="InterPro" id="IPR018774">
    <property type="entry name" value="Phage_Mu_GpT"/>
</dbReference>
<dbReference type="RefSeq" id="WP_132007580.1">
    <property type="nucleotide sequence ID" value="NZ_JBHUNN010000002.1"/>
</dbReference>
<reference evidence="2 3" key="1">
    <citation type="submission" date="2019-03" db="EMBL/GenBank/DDBJ databases">
        <title>Genomic Encyclopedia of Type Strains, Phase IV (KMG-IV): sequencing the most valuable type-strain genomes for metagenomic binning, comparative biology and taxonomic classification.</title>
        <authorList>
            <person name="Goeker M."/>
        </authorList>
    </citation>
    <scope>NUCLEOTIDE SEQUENCE [LARGE SCALE GENOMIC DNA]</scope>
    <source>
        <strain evidence="2 3">DSM 22958</strain>
    </source>
</reference>
<evidence type="ECO:0000313" key="3">
    <source>
        <dbReference type="Proteomes" id="UP000294881"/>
    </source>
</evidence>
<dbReference type="Proteomes" id="UP000294881">
    <property type="component" value="Unassembled WGS sequence"/>
</dbReference>
<dbReference type="Pfam" id="PF10124">
    <property type="entry name" value="Mu-like_gpT"/>
    <property type="match status" value="1"/>
</dbReference>
<dbReference type="EMBL" id="SLWL01000009">
    <property type="protein sequence ID" value="TCO12435.1"/>
    <property type="molecule type" value="Genomic_DNA"/>
</dbReference>
<organism evidence="2 3">
    <name type="scientific">Camelimonas lactis</name>
    <dbReference type="NCBI Taxonomy" id="659006"/>
    <lineage>
        <taxon>Bacteria</taxon>
        <taxon>Pseudomonadati</taxon>
        <taxon>Pseudomonadota</taxon>
        <taxon>Alphaproteobacteria</taxon>
        <taxon>Hyphomicrobiales</taxon>
        <taxon>Chelatococcaceae</taxon>
        <taxon>Camelimonas</taxon>
    </lineage>
</organism>
<evidence type="ECO:0000313" key="2">
    <source>
        <dbReference type="EMBL" id="TCO12435.1"/>
    </source>
</evidence>
<evidence type="ECO:0000259" key="1">
    <source>
        <dbReference type="Pfam" id="PF10124"/>
    </source>
</evidence>
<protein>
    <submittedName>
        <fullName evidence="2">Phage major head subunit gpT-like protein</fullName>
    </submittedName>
</protein>
<dbReference type="AlphaFoldDB" id="A0A4R2GU29"/>
<proteinExistence type="predicted"/>
<accession>A0A4R2GU29</accession>
<sequence length="297" mass="32470">MDITSSNLRILTTGFQANFAAGLGAVAPMWQRFATRVPSTTSDELYPWLNQIPGMRKWVGERQLNNVKTDAYRLINEDWEDTVVVGRNAIEDDKYGVFAPLMGMLGDAAGRQPDELIFGLIPKGFTTNCFDGQFFFDTDHPVIAADGTMTTVSNMQAGAGNPWFLLDTTKSLKPFIFQDRKAPRFDALDNPDDPNVFMRKEFIYGADARNTGGFGFWQTAFGSKAALDAANFGAAFTAMTSLRRDYGAPLAITPDVLLVGPSNRAAGEAIVKKANLAGGESNLDYGRVELVVAPWLI</sequence>
<comment type="caution">
    <text evidence="2">The sequence shown here is derived from an EMBL/GenBank/DDBJ whole genome shotgun (WGS) entry which is preliminary data.</text>
</comment>
<name>A0A4R2GU29_9HYPH</name>
<gene>
    <name evidence="2" type="ORF">EV666_10982</name>
</gene>
<keyword evidence="3" id="KW-1185">Reference proteome</keyword>